<gene>
    <name evidence="7" type="ORF">SAMN05216361_4031</name>
</gene>
<evidence type="ECO:0000313" key="8">
    <source>
        <dbReference type="Proteomes" id="UP000184520"/>
    </source>
</evidence>
<evidence type="ECO:0000313" key="7">
    <source>
        <dbReference type="EMBL" id="SHH20986.1"/>
    </source>
</evidence>
<dbReference type="Gene3D" id="1.20.1560.10">
    <property type="entry name" value="ABC transporter type 1, transmembrane domain"/>
    <property type="match status" value="1"/>
</dbReference>
<feature type="domain" description="ABC transmembrane type-1" evidence="6">
    <location>
        <begin position="35"/>
        <end position="315"/>
    </location>
</feature>
<keyword evidence="8" id="KW-1185">Reference proteome</keyword>
<feature type="transmembrane region" description="Helical" evidence="5">
    <location>
        <begin position="66"/>
        <end position="90"/>
    </location>
</feature>
<dbReference type="STRING" id="634436.SAMN05216361_4031"/>
<dbReference type="Gene3D" id="3.40.50.300">
    <property type="entry name" value="P-loop containing nucleotide triphosphate hydrolases"/>
    <property type="match status" value="1"/>
</dbReference>
<accession>A0A1M5R4E6</accession>
<keyword evidence="3 5" id="KW-1133">Transmembrane helix</keyword>
<dbReference type="SUPFAM" id="SSF52540">
    <property type="entry name" value="P-loop containing nucleoside triphosphate hydrolases"/>
    <property type="match status" value="1"/>
</dbReference>
<dbReference type="InterPro" id="IPR036640">
    <property type="entry name" value="ABC1_TM_sf"/>
</dbReference>
<evidence type="ECO:0000256" key="3">
    <source>
        <dbReference type="ARBA" id="ARBA00022989"/>
    </source>
</evidence>
<feature type="transmembrane region" description="Helical" evidence="5">
    <location>
        <begin position="32"/>
        <end position="54"/>
    </location>
</feature>
<dbReference type="Pfam" id="PF00664">
    <property type="entry name" value="ABC_membrane"/>
    <property type="match status" value="1"/>
</dbReference>
<dbReference type="Proteomes" id="UP000184520">
    <property type="component" value="Unassembled WGS sequence"/>
</dbReference>
<evidence type="ECO:0000256" key="4">
    <source>
        <dbReference type="ARBA" id="ARBA00023136"/>
    </source>
</evidence>
<dbReference type="EMBL" id="FQWD01000007">
    <property type="protein sequence ID" value="SHH20986.1"/>
    <property type="molecule type" value="Genomic_DNA"/>
</dbReference>
<keyword evidence="4 5" id="KW-0472">Membrane</keyword>
<evidence type="ECO:0000256" key="2">
    <source>
        <dbReference type="ARBA" id="ARBA00022692"/>
    </source>
</evidence>
<protein>
    <submittedName>
        <fullName evidence="7">ABC-type multidrug transport system, ATPase and permease component</fullName>
    </submittedName>
</protein>
<evidence type="ECO:0000256" key="5">
    <source>
        <dbReference type="SAM" id="Phobius"/>
    </source>
</evidence>
<dbReference type="InterPro" id="IPR011527">
    <property type="entry name" value="ABC1_TM_dom"/>
</dbReference>
<dbReference type="AlphaFoldDB" id="A0A1M5R4E6"/>
<keyword evidence="2 5" id="KW-0812">Transmembrane</keyword>
<dbReference type="PANTHER" id="PTHR43394">
    <property type="entry name" value="ATP-DEPENDENT PERMEASE MDL1, MITOCHONDRIAL"/>
    <property type="match status" value="1"/>
</dbReference>
<name>A0A1M5R4E6_9ALTE</name>
<dbReference type="PANTHER" id="PTHR43394:SF4">
    <property type="entry name" value="TOXIN SECRETION ABC TRANSPORTER ATP-BINDING PROTEIN"/>
    <property type="match status" value="1"/>
</dbReference>
<dbReference type="GO" id="GO:0005524">
    <property type="term" value="F:ATP binding"/>
    <property type="evidence" value="ECO:0007669"/>
    <property type="project" value="InterPro"/>
</dbReference>
<organism evidence="7 8">
    <name type="scientific">Marisediminitalea aggregata</name>
    <dbReference type="NCBI Taxonomy" id="634436"/>
    <lineage>
        <taxon>Bacteria</taxon>
        <taxon>Pseudomonadati</taxon>
        <taxon>Pseudomonadota</taxon>
        <taxon>Gammaproteobacteria</taxon>
        <taxon>Alteromonadales</taxon>
        <taxon>Alteromonadaceae</taxon>
        <taxon>Marisediminitalea</taxon>
    </lineage>
</organism>
<reference evidence="8" key="1">
    <citation type="submission" date="2016-11" db="EMBL/GenBank/DDBJ databases">
        <authorList>
            <person name="Varghese N."/>
            <person name="Submissions S."/>
        </authorList>
    </citation>
    <scope>NUCLEOTIDE SEQUENCE [LARGE SCALE GENOMIC DNA]</scope>
    <source>
        <strain evidence="8">CGMCC 1.8995</strain>
    </source>
</reference>
<dbReference type="PROSITE" id="PS50929">
    <property type="entry name" value="ABC_TM1F"/>
    <property type="match status" value="1"/>
</dbReference>
<proteinExistence type="predicted"/>
<dbReference type="InterPro" id="IPR039421">
    <property type="entry name" value="Type_1_exporter"/>
</dbReference>
<evidence type="ECO:0000256" key="1">
    <source>
        <dbReference type="ARBA" id="ARBA00004651"/>
    </source>
</evidence>
<dbReference type="InterPro" id="IPR027417">
    <property type="entry name" value="P-loop_NTPase"/>
</dbReference>
<dbReference type="SUPFAM" id="SSF90123">
    <property type="entry name" value="ABC transporter transmembrane region"/>
    <property type="match status" value="1"/>
</dbReference>
<dbReference type="GO" id="GO:0015421">
    <property type="term" value="F:ABC-type oligopeptide transporter activity"/>
    <property type="evidence" value="ECO:0007669"/>
    <property type="project" value="TreeGrafter"/>
</dbReference>
<comment type="subcellular location">
    <subcellularLocation>
        <location evidence="1">Cell membrane</location>
        <topology evidence="1">Multi-pass membrane protein</topology>
    </subcellularLocation>
</comment>
<dbReference type="GO" id="GO:0005886">
    <property type="term" value="C:plasma membrane"/>
    <property type="evidence" value="ECO:0007669"/>
    <property type="project" value="UniProtKB-SubCell"/>
</dbReference>
<evidence type="ECO:0000259" key="6">
    <source>
        <dbReference type="PROSITE" id="PS50929"/>
    </source>
</evidence>
<feature type="transmembrane region" description="Helical" evidence="5">
    <location>
        <begin position="147"/>
        <end position="165"/>
    </location>
</feature>
<feature type="transmembrane region" description="Helical" evidence="5">
    <location>
        <begin position="257"/>
        <end position="280"/>
    </location>
</feature>
<sequence>MIWSEIFQMEKSIDLRAIKQHLVALLKPEHGFFNVAIAYGVAISFLTLAVPIAVQTLINSIANIGSVRAVVILSMVLFFTLVISGLLSALRMRVMEHYERKVYARLTSELAAKTMMAPQSFFDGQRNTTITQRYFDIMTFQKNIPSLMVDGFALVLQLVVGFTLVSFYHPFLLMFNLLILLLMYAIWKLWGNQAKRTAVKLSQSKYDSAKWLNDMASAHEFFKSADHLDYAGRNTEQYIASYVKQHKAHFHFTFRQAVTFLLLYALASASLLGIGGYLVVIGQLSIGQLVAAELIMSAVFFGLSRFSQYLKLYYELYGASEKIGGALAIPQEAVHEDGGSLVPNGSKLELKRVTMRHHQDACHIDFTVEAGKKYFVTTRKSWVQKQLGSFLKRYDRPVRGDILLGDHNLFDYDKYELRQAVYSLDRSLIVECSIEQFLKLSAPGVTFAQISKALDMVELTQVIDDLPDGLATRIANLGTPLQPLEFLLLKLAAAILSGPQIVLLNQHFDAVPHALKARLLRRIYSMNWTVLYFTNMPVDGEFDGILALHDTLEVTAFTPNTAEEGTHE</sequence>
<feature type="transmembrane region" description="Helical" evidence="5">
    <location>
        <begin position="171"/>
        <end position="190"/>
    </location>
</feature>